<protein>
    <submittedName>
        <fullName evidence="1">Uncharacterized protein</fullName>
    </submittedName>
</protein>
<dbReference type="AlphaFoldDB" id="A7NGU0"/>
<organism evidence="1 2">
    <name type="scientific">Roseiflexus castenholzii (strain DSM 13941 / HLO8)</name>
    <dbReference type="NCBI Taxonomy" id="383372"/>
    <lineage>
        <taxon>Bacteria</taxon>
        <taxon>Bacillati</taxon>
        <taxon>Chloroflexota</taxon>
        <taxon>Chloroflexia</taxon>
        <taxon>Chloroflexales</taxon>
        <taxon>Roseiflexineae</taxon>
        <taxon>Roseiflexaceae</taxon>
        <taxon>Roseiflexus</taxon>
    </lineage>
</organism>
<dbReference type="Proteomes" id="UP000000263">
    <property type="component" value="Chromosome"/>
</dbReference>
<accession>A7NGU0</accession>
<name>A7NGU0_ROSCS</name>
<keyword evidence="2" id="KW-1185">Reference proteome</keyword>
<evidence type="ECO:0000313" key="2">
    <source>
        <dbReference type="Proteomes" id="UP000000263"/>
    </source>
</evidence>
<dbReference type="OrthoDB" id="9836494at2"/>
<dbReference type="RefSeq" id="WP_012119118.1">
    <property type="nucleotide sequence ID" value="NC_009767.1"/>
</dbReference>
<dbReference type="EMBL" id="CP000804">
    <property type="protein sequence ID" value="ABU56687.1"/>
    <property type="molecule type" value="Genomic_DNA"/>
</dbReference>
<gene>
    <name evidence="1" type="ordered locus">Rcas_0557</name>
</gene>
<dbReference type="KEGG" id="rca:Rcas_0557"/>
<dbReference type="STRING" id="383372.Rcas_0557"/>
<reference evidence="1 2" key="1">
    <citation type="submission" date="2007-08" db="EMBL/GenBank/DDBJ databases">
        <title>Complete sequence of Roseiflexus castenholzii DSM 13941.</title>
        <authorList>
            <consortium name="US DOE Joint Genome Institute"/>
            <person name="Copeland A."/>
            <person name="Lucas S."/>
            <person name="Lapidus A."/>
            <person name="Barry K."/>
            <person name="Glavina del Rio T."/>
            <person name="Dalin E."/>
            <person name="Tice H."/>
            <person name="Pitluck S."/>
            <person name="Thompson L.S."/>
            <person name="Brettin T."/>
            <person name="Bruce D."/>
            <person name="Detter J.C."/>
            <person name="Han C."/>
            <person name="Tapia R."/>
            <person name="Schmutz J."/>
            <person name="Larimer F."/>
            <person name="Land M."/>
            <person name="Hauser L."/>
            <person name="Kyrpides N."/>
            <person name="Mikhailova N."/>
            <person name="Bryant D.A."/>
            <person name="Hanada S."/>
            <person name="Tsukatani Y."/>
            <person name="Richardson P."/>
        </authorList>
    </citation>
    <scope>NUCLEOTIDE SEQUENCE [LARGE SCALE GENOMIC DNA]</scope>
    <source>
        <strain evidence="2">DSM 13941 / HLO8</strain>
    </source>
</reference>
<proteinExistence type="predicted"/>
<evidence type="ECO:0000313" key="1">
    <source>
        <dbReference type="EMBL" id="ABU56687.1"/>
    </source>
</evidence>
<sequence length="162" mass="18337">MTERQGLFTVQTSLHLSPENRARLEHLVRERHSNPPDVVSHILADYPLTQLPRDTNGTEGEPIHIRIYLTPEQRAAFEAHLAEHKTTLSALVSRVVADYLATLPPPPPTPSPSKPKVDLAKRRADLARLKARRDEAGKDAPAWLHAYIAQMEVELRRLEREV</sequence>
<dbReference type="HOGENOM" id="CLU_1634128_0_0_0"/>